<accession>A0ABW6XPZ8</accession>
<dbReference type="Proteomes" id="UP001602370">
    <property type="component" value="Unassembled WGS sequence"/>
</dbReference>
<organism evidence="1 2">
    <name type="scientific">Streptomyces flavochromogenes</name>
    <dbReference type="NCBI Taxonomy" id="68199"/>
    <lineage>
        <taxon>Bacteria</taxon>
        <taxon>Bacillati</taxon>
        <taxon>Actinomycetota</taxon>
        <taxon>Actinomycetes</taxon>
        <taxon>Kitasatosporales</taxon>
        <taxon>Streptomycetaceae</taxon>
        <taxon>Streptomyces</taxon>
    </lineage>
</organism>
<proteinExistence type="predicted"/>
<evidence type="ECO:0000313" key="1">
    <source>
        <dbReference type="EMBL" id="MFF5919574.1"/>
    </source>
</evidence>
<dbReference type="EMBL" id="JBIBDZ010000003">
    <property type="protein sequence ID" value="MFF5919574.1"/>
    <property type="molecule type" value="Genomic_DNA"/>
</dbReference>
<comment type="caution">
    <text evidence="1">The sequence shown here is derived from an EMBL/GenBank/DDBJ whole genome shotgun (WGS) entry which is preliminary data.</text>
</comment>
<sequence length="66" mass="7045">MTSKWPIPRPTEAAAIRAADHRPRGIPPIQVVLADLLAANELGDRRGVNLCAHKAARVALGKVGEQ</sequence>
<name>A0ABW6XPZ8_9ACTN</name>
<dbReference type="RefSeq" id="WP_388307262.1">
    <property type="nucleotide sequence ID" value="NZ_JBIBDZ010000003.1"/>
</dbReference>
<evidence type="ECO:0000313" key="2">
    <source>
        <dbReference type="Proteomes" id="UP001602370"/>
    </source>
</evidence>
<gene>
    <name evidence="1" type="ORF">ACFY8C_14630</name>
</gene>
<keyword evidence="2" id="KW-1185">Reference proteome</keyword>
<reference evidence="1 2" key="1">
    <citation type="submission" date="2024-10" db="EMBL/GenBank/DDBJ databases">
        <title>The Natural Products Discovery Center: Release of the First 8490 Sequenced Strains for Exploring Actinobacteria Biosynthetic Diversity.</title>
        <authorList>
            <person name="Kalkreuter E."/>
            <person name="Kautsar S.A."/>
            <person name="Yang D."/>
            <person name="Bader C.D."/>
            <person name="Teijaro C.N."/>
            <person name="Fluegel L."/>
            <person name="Davis C.M."/>
            <person name="Simpson J.R."/>
            <person name="Lauterbach L."/>
            <person name="Steele A.D."/>
            <person name="Gui C."/>
            <person name="Meng S."/>
            <person name="Li G."/>
            <person name="Viehrig K."/>
            <person name="Ye F."/>
            <person name="Su P."/>
            <person name="Kiefer A.F."/>
            <person name="Nichols A."/>
            <person name="Cepeda A.J."/>
            <person name="Yan W."/>
            <person name="Fan B."/>
            <person name="Jiang Y."/>
            <person name="Adhikari A."/>
            <person name="Zheng C.-J."/>
            <person name="Schuster L."/>
            <person name="Cowan T.M."/>
            <person name="Smanski M.J."/>
            <person name="Chevrette M.G."/>
            <person name="De Carvalho L.P.S."/>
            <person name="Shen B."/>
        </authorList>
    </citation>
    <scope>NUCLEOTIDE SEQUENCE [LARGE SCALE GENOMIC DNA]</scope>
    <source>
        <strain evidence="1 2">NPDC012605</strain>
    </source>
</reference>
<protein>
    <submittedName>
        <fullName evidence="1">Uncharacterized protein</fullName>
    </submittedName>
</protein>